<comment type="caution">
    <text evidence="2">The sequence shown here is derived from an EMBL/GenBank/DDBJ whole genome shotgun (WGS) entry which is preliminary data.</text>
</comment>
<protein>
    <recommendedName>
        <fullName evidence="4">Chitinase</fullName>
    </recommendedName>
</protein>
<evidence type="ECO:0000313" key="3">
    <source>
        <dbReference type="Proteomes" id="UP000677537"/>
    </source>
</evidence>
<dbReference type="InterPro" id="IPR052354">
    <property type="entry name" value="Cell_Wall_Dynamics_Protein"/>
</dbReference>
<dbReference type="SUPFAM" id="SSF53955">
    <property type="entry name" value="Lysozyme-like"/>
    <property type="match status" value="1"/>
</dbReference>
<dbReference type="AlphaFoldDB" id="A0A940MQH2"/>
<accession>A0A940MQH2</accession>
<evidence type="ECO:0000313" key="2">
    <source>
        <dbReference type="EMBL" id="MBP0492138.1"/>
    </source>
</evidence>
<keyword evidence="3" id="KW-1185">Reference proteome</keyword>
<feature type="compositionally biased region" description="Polar residues" evidence="1">
    <location>
        <begin position="37"/>
        <end position="54"/>
    </location>
</feature>
<feature type="region of interest" description="Disordered" evidence="1">
    <location>
        <begin position="33"/>
        <end position="55"/>
    </location>
</feature>
<evidence type="ECO:0008006" key="4">
    <source>
        <dbReference type="Google" id="ProtNLM"/>
    </source>
</evidence>
<gene>
    <name evidence="2" type="ORF">J5Y10_05030</name>
</gene>
<dbReference type="PANTHER" id="PTHR34408:SF1">
    <property type="entry name" value="GLYCOSYL HYDROLASE FAMILY 19 DOMAIN-CONTAINING PROTEIN HI_1415"/>
    <property type="match status" value="1"/>
</dbReference>
<organism evidence="2 3">
    <name type="scientific">Roseomonas indoligenes</name>
    <dbReference type="NCBI Taxonomy" id="2820811"/>
    <lineage>
        <taxon>Bacteria</taxon>
        <taxon>Pseudomonadati</taxon>
        <taxon>Pseudomonadota</taxon>
        <taxon>Alphaproteobacteria</taxon>
        <taxon>Acetobacterales</taxon>
        <taxon>Roseomonadaceae</taxon>
        <taxon>Roseomonas</taxon>
    </lineage>
</organism>
<name>A0A940MQH2_9PROT</name>
<sequence>MTFWSSLINLFNRQPGETGAVLGVPAANKTAPDVNQIGRNVNSQPAKSPVSSADVNPPPIPVLTAAETPMQPVPGLYTPGQAATDPLITSPVLRALGWTDPVGYAPAMDAACARYGITGRQRMACFLAQVGHESLKGFYTKEVWGPTKAQAGYEGRIDLGNTQPGDGSRFRGRGLIQVTGRANYTKAAKALGKTLDELPAWLEGREGAVTSAAWWWEQAGCNALADKATSRIAFDSLTRRINGGLNGGEERWKLYQAALKALG</sequence>
<dbReference type="RefSeq" id="WP_209371401.1">
    <property type="nucleotide sequence ID" value="NZ_JAGIZA010000003.1"/>
</dbReference>
<proteinExistence type="predicted"/>
<dbReference type="Gene3D" id="1.10.530.10">
    <property type="match status" value="1"/>
</dbReference>
<dbReference type="PANTHER" id="PTHR34408">
    <property type="entry name" value="FAMILY PROTEIN, PUTATIVE-RELATED"/>
    <property type="match status" value="1"/>
</dbReference>
<dbReference type="Proteomes" id="UP000677537">
    <property type="component" value="Unassembled WGS sequence"/>
</dbReference>
<evidence type="ECO:0000256" key="1">
    <source>
        <dbReference type="SAM" id="MobiDB-lite"/>
    </source>
</evidence>
<dbReference type="InterPro" id="IPR023346">
    <property type="entry name" value="Lysozyme-like_dom_sf"/>
</dbReference>
<dbReference type="EMBL" id="JAGIZA010000003">
    <property type="protein sequence ID" value="MBP0492138.1"/>
    <property type="molecule type" value="Genomic_DNA"/>
</dbReference>
<reference evidence="2" key="1">
    <citation type="submission" date="2021-03" db="EMBL/GenBank/DDBJ databases">
        <authorList>
            <person name="So Y."/>
        </authorList>
    </citation>
    <scope>NUCLEOTIDE SEQUENCE</scope>
    <source>
        <strain evidence="2">SG15</strain>
    </source>
</reference>